<dbReference type="Gene3D" id="2.40.10.350">
    <property type="entry name" value="Rod shape-determining protein MreC, domain 2"/>
    <property type="match status" value="1"/>
</dbReference>
<evidence type="ECO:0000256" key="5">
    <source>
        <dbReference type="PIRNR" id="PIRNR038471"/>
    </source>
</evidence>
<dbReference type="Proteomes" id="UP000721045">
    <property type="component" value="Unassembled WGS sequence"/>
</dbReference>
<evidence type="ECO:0000256" key="4">
    <source>
        <dbReference type="ARBA" id="ARBA00032089"/>
    </source>
</evidence>
<evidence type="ECO:0000313" key="8">
    <source>
        <dbReference type="EMBL" id="MBF1713835.1"/>
    </source>
</evidence>
<dbReference type="GO" id="GO:0005886">
    <property type="term" value="C:plasma membrane"/>
    <property type="evidence" value="ECO:0007669"/>
    <property type="project" value="TreeGrafter"/>
</dbReference>
<dbReference type="PIRSF" id="PIRSF038471">
    <property type="entry name" value="MreC"/>
    <property type="match status" value="1"/>
</dbReference>
<proteinExistence type="inferred from homology"/>
<keyword evidence="3 5" id="KW-0133">Cell shape</keyword>
<comment type="caution">
    <text evidence="8">The sequence shown here is derived from an EMBL/GenBank/DDBJ whole genome shotgun (WGS) entry which is preliminary data.</text>
</comment>
<dbReference type="InterPro" id="IPR007221">
    <property type="entry name" value="MreC"/>
</dbReference>
<reference evidence="8" key="1">
    <citation type="submission" date="2020-04" db="EMBL/GenBank/DDBJ databases">
        <title>Deep metagenomics examines the oral microbiome during advanced dental caries in children, revealing novel taxa and co-occurrences with host molecules.</title>
        <authorList>
            <person name="Baker J.L."/>
            <person name="Morton J.T."/>
            <person name="Dinis M."/>
            <person name="Alvarez R."/>
            <person name="Tran N.C."/>
            <person name="Knight R."/>
            <person name="Edlund A."/>
        </authorList>
    </citation>
    <scope>NUCLEOTIDE SEQUENCE</scope>
    <source>
        <strain evidence="8">JCVI_23_bin.22</strain>
    </source>
</reference>
<dbReference type="AlphaFoldDB" id="A0A930RE68"/>
<dbReference type="RefSeq" id="WP_003075141.1">
    <property type="nucleotide sequence ID" value="NZ_CP053999.1"/>
</dbReference>
<evidence type="ECO:0000259" key="7">
    <source>
        <dbReference type="Pfam" id="PF04085"/>
    </source>
</evidence>
<dbReference type="InterPro" id="IPR055342">
    <property type="entry name" value="MreC_beta-barrel_core"/>
</dbReference>
<dbReference type="PANTHER" id="PTHR34138:SF1">
    <property type="entry name" value="CELL SHAPE-DETERMINING PROTEIN MREC"/>
    <property type="match status" value="1"/>
</dbReference>
<comment type="similarity">
    <text evidence="1 5">Belongs to the MreC family.</text>
</comment>
<comment type="function">
    <text evidence="5">Involved in formation and maintenance of cell shape.</text>
</comment>
<accession>A0A930RE68</accession>
<evidence type="ECO:0000256" key="2">
    <source>
        <dbReference type="ARBA" id="ARBA00013855"/>
    </source>
</evidence>
<dbReference type="EMBL" id="JABZYP010000056">
    <property type="protein sequence ID" value="MBF1713835.1"/>
    <property type="molecule type" value="Genomic_DNA"/>
</dbReference>
<evidence type="ECO:0000313" key="9">
    <source>
        <dbReference type="Proteomes" id="UP000721045"/>
    </source>
</evidence>
<dbReference type="Gene3D" id="2.40.10.340">
    <property type="entry name" value="Rod shape-determining protein MreC, domain 1"/>
    <property type="match status" value="1"/>
</dbReference>
<dbReference type="GO" id="GO:0008360">
    <property type="term" value="P:regulation of cell shape"/>
    <property type="evidence" value="ECO:0007669"/>
    <property type="project" value="UniProtKB-KW"/>
</dbReference>
<keyword evidence="6" id="KW-0175">Coiled coil</keyword>
<name>A0A930RE68_STRIT</name>
<gene>
    <name evidence="8" type="primary">mreC</name>
    <name evidence="8" type="ORF">HXO88_08965</name>
</gene>
<dbReference type="InterPro" id="IPR042175">
    <property type="entry name" value="Cell/Rod_MreC_2"/>
</dbReference>
<feature type="domain" description="Rod shape-determining protein MreC beta-barrel core" evidence="7">
    <location>
        <begin position="115"/>
        <end position="266"/>
    </location>
</feature>
<evidence type="ECO:0000256" key="3">
    <source>
        <dbReference type="ARBA" id="ARBA00022960"/>
    </source>
</evidence>
<dbReference type="PANTHER" id="PTHR34138">
    <property type="entry name" value="CELL SHAPE-DETERMINING PROTEIN MREC"/>
    <property type="match status" value="1"/>
</dbReference>
<evidence type="ECO:0000256" key="1">
    <source>
        <dbReference type="ARBA" id="ARBA00009369"/>
    </source>
</evidence>
<dbReference type="NCBIfam" id="TIGR00219">
    <property type="entry name" value="mreC"/>
    <property type="match status" value="1"/>
</dbReference>
<protein>
    <recommendedName>
        <fullName evidence="2 5">Cell shape-determining protein MreC</fullName>
    </recommendedName>
    <alternativeName>
        <fullName evidence="4 5">Cell shape protein MreC</fullName>
    </alternativeName>
</protein>
<dbReference type="InterPro" id="IPR042177">
    <property type="entry name" value="Cell/Rod_1"/>
</dbReference>
<feature type="coiled-coil region" evidence="6">
    <location>
        <begin position="61"/>
        <end position="108"/>
    </location>
</feature>
<dbReference type="Pfam" id="PF04085">
    <property type="entry name" value="MreC"/>
    <property type="match status" value="1"/>
</dbReference>
<organism evidence="8 9">
    <name type="scientific">Streptococcus intermedius</name>
    <dbReference type="NCBI Taxonomy" id="1338"/>
    <lineage>
        <taxon>Bacteria</taxon>
        <taxon>Bacillati</taxon>
        <taxon>Bacillota</taxon>
        <taxon>Bacilli</taxon>
        <taxon>Lactobacillales</taxon>
        <taxon>Streptococcaceae</taxon>
        <taxon>Streptococcus</taxon>
        <taxon>Streptococcus anginosus group</taxon>
    </lineage>
</organism>
<evidence type="ECO:0000256" key="6">
    <source>
        <dbReference type="SAM" id="Coils"/>
    </source>
</evidence>
<sequence>MKKSKFVVMATILIIVTSVLLVSTRSLGVVNKASNVVSVLDNIVSKPFNFLAGVKSDLTDLTRTYKENKQLKKALFKMEEELAASDSLKDENSQLRQLLEMKNLYESKKKVSADVVSRIPVSWLAELTVNAGHQNGVQNTMLAVANGGLIGSVKDVASHSSRVNLLTNNKNIDNISVRIQTDTGTIYGVIIGYSKEKTAFIISQLNSSDIIKEGAKVVTSGLGTYNIPNIPVGTVLSVTEKSDHLTKEVFVKPSADLSDIRVVTLVGS</sequence>